<dbReference type="RefSeq" id="WP_093837526.1">
    <property type="nucleotide sequence ID" value="NZ_FOLM01000002.1"/>
</dbReference>
<name>A0A1I1H1N8_9ACTN</name>
<evidence type="ECO:0000313" key="7">
    <source>
        <dbReference type="Proteomes" id="UP000199207"/>
    </source>
</evidence>
<gene>
    <name evidence="6" type="ORF">SAMN05421773_102211</name>
</gene>
<keyword evidence="5" id="KW-0460">Magnesium</keyword>
<keyword evidence="2 4" id="KW-0547">Nucleotide-binding</keyword>
<dbReference type="GO" id="GO:0030272">
    <property type="term" value="F:5-formyltetrahydrofolate cyclo-ligase activity"/>
    <property type="evidence" value="ECO:0007669"/>
    <property type="project" value="UniProtKB-EC"/>
</dbReference>
<organism evidence="6 7">
    <name type="scientific">Streptomyces aidingensis</name>
    <dbReference type="NCBI Taxonomy" id="910347"/>
    <lineage>
        <taxon>Bacteria</taxon>
        <taxon>Bacillati</taxon>
        <taxon>Actinomycetota</taxon>
        <taxon>Actinomycetes</taxon>
        <taxon>Kitasatosporales</taxon>
        <taxon>Streptomycetaceae</taxon>
        <taxon>Streptomyces</taxon>
    </lineage>
</organism>
<feature type="binding site" evidence="4">
    <location>
        <begin position="144"/>
        <end position="152"/>
    </location>
    <ligand>
        <name>ATP</name>
        <dbReference type="ChEBI" id="CHEBI:30616"/>
    </ligand>
</feature>
<protein>
    <recommendedName>
        <fullName evidence="5">5-formyltetrahydrofolate cyclo-ligase</fullName>
        <ecNumber evidence="5">6.3.3.2</ecNumber>
    </recommendedName>
</protein>
<dbReference type="InterPro" id="IPR037171">
    <property type="entry name" value="NagB/RpiA_transferase-like"/>
</dbReference>
<evidence type="ECO:0000313" key="6">
    <source>
        <dbReference type="EMBL" id="SFC17676.1"/>
    </source>
</evidence>
<dbReference type="InterPro" id="IPR002698">
    <property type="entry name" value="FTHF_cligase"/>
</dbReference>
<feature type="binding site" evidence="4">
    <location>
        <position position="59"/>
    </location>
    <ligand>
        <name>substrate</name>
    </ligand>
</feature>
<dbReference type="NCBIfam" id="TIGR02727">
    <property type="entry name" value="MTHFS_bact"/>
    <property type="match status" value="1"/>
</dbReference>
<dbReference type="OrthoDB" id="3242798at2"/>
<dbReference type="GO" id="GO:0005524">
    <property type="term" value="F:ATP binding"/>
    <property type="evidence" value="ECO:0007669"/>
    <property type="project" value="UniProtKB-KW"/>
</dbReference>
<evidence type="ECO:0000256" key="4">
    <source>
        <dbReference type="PIRSR" id="PIRSR006806-1"/>
    </source>
</evidence>
<keyword evidence="7" id="KW-1185">Reference proteome</keyword>
<dbReference type="STRING" id="910347.SAMN05421773_102211"/>
<dbReference type="InterPro" id="IPR024185">
    <property type="entry name" value="FTHF_cligase-like_sf"/>
</dbReference>
<dbReference type="EC" id="6.3.3.2" evidence="5"/>
<dbReference type="AlphaFoldDB" id="A0A1I1H1N8"/>
<dbReference type="Gene3D" id="3.40.50.10420">
    <property type="entry name" value="NagB/RpiA/CoA transferase-like"/>
    <property type="match status" value="1"/>
</dbReference>
<sequence>MSDIGARKRAVRRDLLAVRAAMADDELEQAARGLAHHALTLPEVADARTVAAYVSVGHEPGTGQLLDALRGRGTRVLLPVLLADDDLDWAEYAGRPALAESEHPAQPGRMRLLEPGGRRLGPDAVREAEVVLLPGLAVDRRGVRMGRGGGSYDRALARLAAAGSDPALVVLVYGHEVVGALPDEPHDRRVHTAVTPYGVHRFR</sequence>
<dbReference type="Proteomes" id="UP000199207">
    <property type="component" value="Unassembled WGS sequence"/>
</dbReference>
<dbReference type="SUPFAM" id="SSF100950">
    <property type="entry name" value="NagB/RpiA/CoA transferase-like"/>
    <property type="match status" value="1"/>
</dbReference>
<dbReference type="EMBL" id="FOLM01000002">
    <property type="protein sequence ID" value="SFC17676.1"/>
    <property type="molecule type" value="Genomic_DNA"/>
</dbReference>
<proteinExistence type="inferred from homology"/>
<keyword evidence="6" id="KW-0436">Ligase</keyword>
<keyword evidence="5" id="KW-0479">Metal-binding</keyword>
<evidence type="ECO:0000256" key="3">
    <source>
        <dbReference type="ARBA" id="ARBA00022840"/>
    </source>
</evidence>
<keyword evidence="3 4" id="KW-0067">ATP-binding</keyword>
<reference evidence="6 7" key="1">
    <citation type="submission" date="2016-10" db="EMBL/GenBank/DDBJ databases">
        <authorList>
            <person name="de Groot N.N."/>
        </authorList>
    </citation>
    <scope>NUCLEOTIDE SEQUENCE [LARGE SCALE GENOMIC DNA]</scope>
    <source>
        <strain evidence="6 7">CGMCC 4.5739</strain>
    </source>
</reference>
<evidence type="ECO:0000256" key="5">
    <source>
        <dbReference type="RuleBase" id="RU361279"/>
    </source>
</evidence>
<feature type="binding site" evidence="4">
    <location>
        <position position="54"/>
    </location>
    <ligand>
        <name>substrate</name>
    </ligand>
</feature>
<dbReference type="Pfam" id="PF01812">
    <property type="entry name" value="5-FTHF_cyc-lig"/>
    <property type="match status" value="1"/>
</dbReference>
<feature type="binding site" evidence="4">
    <location>
        <begin position="8"/>
        <end position="12"/>
    </location>
    <ligand>
        <name>ATP</name>
        <dbReference type="ChEBI" id="CHEBI:30616"/>
    </ligand>
</feature>
<accession>A0A1I1H1N8</accession>
<evidence type="ECO:0000256" key="2">
    <source>
        <dbReference type="ARBA" id="ARBA00022741"/>
    </source>
</evidence>
<dbReference type="GO" id="GO:0009396">
    <property type="term" value="P:folic acid-containing compound biosynthetic process"/>
    <property type="evidence" value="ECO:0007669"/>
    <property type="project" value="TreeGrafter"/>
</dbReference>
<evidence type="ECO:0000256" key="1">
    <source>
        <dbReference type="ARBA" id="ARBA00010638"/>
    </source>
</evidence>
<comment type="catalytic activity">
    <reaction evidence="5">
        <text>(6S)-5-formyl-5,6,7,8-tetrahydrofolate + ATP = (6R)-5,10-methenyltetrahydrofolate + ADP + phosphate</text>
        <dbReference type="Rhea" id="RHEA:10488"/>
        <dbReference type="ChEBI" id="CHEBI:30616"/>
        <dbReference type="ChEBI" id="CHEBI:43474"/>
        <dbReference type="ChEBI" id="CHEBI:57455"/>
        <dbReference type="ChEBI" id="CHEBI:57457"/>
        <dbReference type="ChEBI" id="CHEBI:456216"/>
        <dbReference type="EC" id="6.3.3.2"/>
    </reaction>
</comment>
<comment type="similarity">
    <text evidence="1 5">Belongs to the 5-formyltetrahydrofolate cyclo-ligase family.</text>
</comment>
<dbReference type="GO" id="GO:0046872">
    <property type="term" value="F:metal ion binding"/>
    <property type="evidence" value="ECO:0007669"/>
    <property type="project" value="UniProtKB-KW"/>
</dbReference>
<dbReference type="PIRSF" id="PIRSF006806">
    <property type="entry name" value="FTHF_cligase"/>
    <property type="match status" value="1"/>
</dbReference>
<comment type="cofactor">
    <cofactor evidence="5">
        <name>Mg(2+)</name>
        <dbReference type="ChEBI" id="CHEBI:18420"/>
    </cofactor>
</comment>
<dbReference type="PANTHER" id="PTHR23407:SF1">
    <property type="entry name" value="5-FORMYLTETRAHYDROFOLATE CYCLO-LIGASE"/>
    <property type="match status" value="1"/>
</dbReference>
<dbReference type="GO" id="GO:0035999">
    <property type="term" value="P:tetrahydrofolate interconversion"/>
    <property type="evidence" value="ECO:0007669"/>
    <property type="project" value="TreeGrafter"/>
</dbReference>
<dbReference type="PANTHER" id="PTHR23407">
    <property type="entry name" value="ATPASE INHIBITOR/5-FORMYLTETRAHYDROFOLATE CYCLO-LIGASE"/>
    <property type="match status" value="1"/>
</dbReference>